<keyword evidence="2" id="KW-0812">Transmembrane</keyword>
<name>A0A9P3PRB3_LYOSH</name>
<dbReference type="Proteomes" id="UP001063166">
    <property type="component" value="Unassembled WGS sequence"/>
</dbReference>
<dbReference type="AlphaFoldDB" id="A0A9P3PRB3"/>
<evidence type="ECO:0000313" key="4">
    <source>
        <dbReference type="Proteomes" id="UP001063166"/>
    </source>
</evidence>
<evidence type="ECO:0008006" key="5">
    <source>
        <dbReference type="Google" id="ProtNLM"/>
    </source>
</evidence>
<evidence type="ECO:0000256" key="2">
    <source>
        <dbReference type="SAM" id="Phobius"/>
    </source>
</evidence>
<dbReference type="EMBL" id="BRPK01000007">
    <property type="protein sequence ID" value="GLB39931.1"/>
    <property type="molecule type" value="Genomic_DNA"/>
</dbReference>
<keyword evidence="2" id="KW-1133">Transmembrane helix</keyword>
<organism evidence="3 4">
    <name type="scientific">Lyophyllum shimeji</name>
    <name type="common">Hon-shimeji</name>
    <name type="synonym">Tricholoma shimeji</name>
    <dbReference type="NCBI Taxonomy" id="47721"/>
    <lineage>
        <taxon>Eukaryota</taxon>
        <taxon>Fungi</taxon>
        <taxon>Dikarya</taxon>
        <taxon>Basidiomycota</taxon>
        <taxon>Agaricomycotina</taxon>
        <taxon>Agaricomycetes</taxon>
        <taxon>Agaricomycetidae</taxon>
        <taxon>Agaricales</taxon>
        <taxon>Tricholomatineae</taxon>
        <taxon>Lyophyllaceae</taxon>
        <taxon>Lyophyllum</taxon>
    </lineage>
</organism>
<feature type="region of interest" description="Disordered" evidence="1">
    <location>
        <begin position="407"/>
        <end position="431"/>
    </location>
</feature>
<feature type="region of interest" description="Disordered" evidence="1">
    <location>
        <begin position="23"/>
        <end position="47"/>
    </location>
</feature>
<reference evidence="3" key="1">
    <citation type="submission" date="2022-07" db="EMBL/GenBank/DDBJ databases">
        <title>The genome of Lyophyllum shimeji provides insight into the initial evolution of ectomycorrhizal fungal genome.</title>
        <authorList>
            <person name="Kobayashi Y."/>
            <person name="Shibata T."/>
            <person name="Hirakawa H."/>
            <person name="Shigenobu S."/>
            <person name="Nishiyama T."/>
            <person name="Yamada A."/>
            <person name="Hasebe M."/>
            <person name="Kawaguchi M."/>
        </authorList>
    </citation>
    <scope>NUCLEOTIDE SEQUENCE</scope>
    <source>
        <strain evidence="3">AT787</strain>
    </source>
</reference>
<sequence length="498" mass="52532">MGTPRRVVVDDSDSRIRYSGQGWFQDQGSQDSAGNFGPTYKRTSHGTNGNDTLSFSFRGTSVSVFGTTNLVQLDNGTRWDPTWECFVDKISIGSAKPFPAEENNWFLCGQDVLNDGQHEITVNVTTTGHTFWLDYLIFTPSPNASYDEAVLIVENNDRAIFLDSSWGSLGGSANMTTVKGSQAKFDFVGKSVTWVGFIPTELAHAPASGAFTIDGGSPISFKLNGLPADATTTVYNQAFFTTPDLTPGPHTLRVTYNGADGPATPLTLDYLYVTNTSITNPASAGSTDTPNGSHNSSSSKTPVGAVVGGVIGGLAALVALVVLLFLWRRRRRAVQAKSAPEPSSSSGATYEVTPFMSTYQPSAPGSSSTYSNTQLPIQPLRAPAFAFSSSGSGSSQNLPYGAQNSVQNQAQGSVPLSSNSHNVPHSGGLHVHNASMDSSEASGYALGTVTQTRAMRKGQEAAAAAAATVTPVHHQDSGIRLAQPNVIVEDIPPEYTAT</sequence>
<feature type="transmembrane region" description="Helical" evidence="2">
    <location>
        <begin position="303"/>
        <end position="327"/>
    </location>
</feature>
<feature type="compositionally biased region" description="Polar residues" evidence="1">
    <location>
        <begin position="407"/>
        <end position="423"/>
    </location>
</feature>
<dbReference type="Gene3D" id="2.60.120.260">
    <property type="entry name" value="Galactose-binding domain-like"/>
    <property type="match status" value="1"/>
</dbReference>
<gene>
    <name evidence="3" type="ORF">LshimejAT787_0704410</name>
</gene>
<proteinExistence type="predicted"/>
<comment type="caution">
    <text evidence="3">The sequence shown here is derived from an EMBL/GenBank/DDBJ whole genome shotgun (WGS) entry which is preliminary data.</text>
</comment>
<dbReference type="OrthoDB" id="3052647at2759"/>
<evidence type="ECO:0000256" key="1">
    <source>
        <dbReference type="SAM" id="MobiDB-lite"/>
    </source>
</evidence>
<keyword evidence="4" id="KW-1185">Reference proteome</keyword>
<keyword evidence="2" id="KW-0472">Membrane</keyword>
<feature type="compositionally biased region" description="Polar residues" evidence="1">
    <location>
        <begin position="23"/>
        <end position="33"/>
    </location>
</feature>
<accession>A0A9P3PRB3</accession>
<protein>
    <recommendedName>
        <fullName evidence="5">Transmembrane protein</fullName>
    </recommendedName>
</protein>
<evidence type="ECO:0000313" key="3">
    <source>
        <dbReference type="EMBL" id="GLB39931.1"/>
    </source>
</evidence>